<keyword evidence="9" id="KW-1185">Reference proteome</keyword>
<dbReference type="EMBL" id="JAPWTK010000037">
    <property type="protein sequence ID" value="KAJ8955546.1"/>
    <property type="molecule type" value="Genomic_DNA"/>
</dbReference>
<comment type="caution">
    <text evidence="8">The sequence shown here is derived from an EMBL/GenBank/DDBJ whole genome shotgun (WGS) entry which is preliminary data.</text>
</comment>
<keyword evidence="3 6" id="KW-0812">Transmembrane</keyword>
<evidence type="ECO:0000256" key="5">
    <source>
        <dbReference type="ARBA" id="ARBA00023136"/>
    </source>
</evidence>
<evidence type="ECO:0000313" key="8">
    <source>
        <dbReference type="EMBL" id="KAJ8955546.1"/>
    </source>
</evidence>
<dbReference type="PANTHER" id="PTHR48017">
    <property type="entry name" value="OS05G0424000 PROTEIN-RELATED"/>
    <property type="match status" value="1"/>
</dbReference>
<evidence type="ECO:0000256" key="3">
    <source>
        <dbReference type="ARBA" id="ARBA00022692"/>
    </source>
</evidence>
<evidence type="ECO:0000313" key="9">
    <source>
        <dbReference type="Proteomes" id="UP001162162"/>
    </source>
</evidence>
<reference evidence="8" key="1">
    <citation type="journal article" date="2023" name="Insect Mol. Biol.">
        <title>Genome sequencing provides insights into the evolution of gene families encoding plant cell wall-degrading enzymes in longhorned beetles.</title>
        <authorList>
            <person name="Shin N.R."/>
            <person name="Okamura Y."/>
            <person name="Kirsch R."/>
            <person name="Pauchet Y."/>
        </authorList>
    </citation>
    <scope>NUCLEOTIDE SEQUENCE</scope>
    <source>
        <strain evidence="8">AMC_N1</strain>
    </source>
</reference>
<evidence type="ECO:0000259" key="7">
    <source>
        <dbReference type="Pfam" id="PF01490"/>
    </source>
</evidence>
<comment type="subcellular location">
    <subcellularLocation>
        <location evidence="1">Membrane</location>
    </subcellularLocation>
</comment>
<feature type="transmembrane region" description="Helical" evidence="6">
    <location>
        <begin position="218"/>
        <end position="241"/>
    </location>
</feature>
<feature type="transmembrane region" description="Helical" evidence="6">
    <location>
        <begin position="151"/>
        <end position="168"/>
    </location>
</feature>
<evidence type="ECO:0000256" key="1">
    <source>
        <dbReference type="ARBA" id="ARBA00004370"/>
    </source>
</evidence>
<gene>
    <name evidence="8" type="ORF">NQ318_001376</name>
</gene>
<feature type="transmembrane region" description="Helical" evidence="6">
    <location>
        <begin position="293"/>
        <end position="314"/>
    </location>
</feature>
<dbReference type="Proteomes" id="UP001162162">
    <property type="component" value="Unassembled WGS sequence"/>
</dbReference>
<keyword evidence="2" id="KW-0813">Transport</keyword>
<proteinExistence type="predicted"/>
<feature type="transmembrane region" description="Helical" evidence="6">
    <location>
        <begin position="55"/>
        <end position="79"/>
    </location>
</feature>
<keyword evidence="4 6" id="KW-1133">Transmembrane helix</keyword>
<protein>
    <recommendedName>
        <fullName evidence="7">Amino acid transporter transmembrane domain-containing protein</fullName>
    </recommendedName>
</protein>
<feature type="transmembrane region" description="Helical" evidence="6">
    <location>
        <begin position="253"/>
        <end position="273"/>
    </location>
</feature>
<feature type="non-terminal residue" evidence="8">
    <location>
        <position position="393"/>
    </location>
</feature>
<dbReference type="GO" id="GO:0016020">
    <property type="term" value="C:membrane"/>
    <property type="evidence" value="ECO:0007669"/>
    <property type="project" value="UniProtKB-SubCell"/>
</dbReference>
<evidence type="ECO:0000256" key="2">
    <source>
        <dbReference type="ARBA" id="ARBA00022448"/>
    </source>
</evidence>
<accession>A0AAV8YXF3</accession>
<feature type="transmembrane region" description="Helical" evidence="6">
    <location>
        <begin position="22"/>
        <end position="43"/>
    </location>
</feature>
<organism evidence="8 9">
    <name type="scientific">Aromia moschata</name>
    <dbReference type="NCBI Taxonomy" id="1265417"/>
    <lineage>
        <taxon>Eukaryota</taxon>
        <taxon>Metazoa</taxon>
        <taxon>Ecdysozoa</taxon>
        <taxon>Arthropoda</taxon>
        <taxon>Hexapoda</taxon>
        <taxon>Insecta</taxon>
        <taxon>Pterygota</taxon>
        <taxon>Neoptera</taxon>
        <taxon>Endopterygota</taxon>
        <taxon>Coleoptera</taxon>
        <taxon>Polyphaga</taxon>
        <taxon>Cucujiformia</taxon>
        <taxon>Chrysomeloidea</taxon>
        <taxon>Cerambycidae</taxon>
        <taxon>Cerambycinae</taxon>
        <taxon>Callichromatini</taxon>
        <taxon>Aromia</taxon>
    </lineage>
</organism>
<dbReference type="AlphaFoldDB" id="A0AAV8YXF3"/>
<dbReference type="InterPro" id="IPR013057">
    <property type="entry name" value="AA_transpt_TM"/>
</dbReference>
<sequence>MHVSERTLLLGLGNETTNCKNLSVFFAVICVIDVFGVFPIIALPKAIINCGYYGILVVIVVCSFQIYTAILLGRCWVILEEIYPTVNTKNRYPYSALAEITYGKRWANFVTLLLDLTVFSGGIPNLILASQNLQLLGLRISGGNVNITDCYWIIIVGLVLCPILWLGSPKDMKCVCTLSVFMVISVFFLSCYCLIFTVDDDVDLEKITNANEDPLWKSILLAYGIMAFQFDIHPTILTIQVDMKEKLKLPKAILFGFMVTVSMLAVTTSLAAINYGTATRTSILEMLPTTTVLHVAAALTTAQLCLTSVVSNNALYQHMEDCLCISREFNSKRCVLRSILNLLAILLAESVPRFDIVMSFIGGTLTGPLIFTLPPLFYIKVLELQTKREEQLL</sequence>
<dbReference type="Pfam" id="PF01490">
    <property type="entry name" value="Aa_trans"/>
    <property type="match status" value="1"/>
</dbReference>
<feature type="transmembrane region" description="Helical" evidence="6">
    <location>
        <begin position="357"/>
        <end position="379"/>
    </location>
</feature>
<feature type="domain" description="Amino acid transporter transmembrane" evidence="7">
    <location>
        <begin position="27"/>
        <end position="390"/>
    </location>
</feature>
<name>A0AAV8YXF3_9CUCU</name>
<feature type="transmembrane region" description="Helical" evidence="6">
    <location>
        <begin position="334"/>
        <end position="351"/>
    </location>
</feature>
<evidence type="ECO:0000256" key="6">
    <source>
        <dbReference type="SAM" id="Phobius"/>
    </source>
</evidence>
<keyword evidence="5 6" id="KW-0472">Membrane</keyword>
<evidence type="ECO:0000256" key="4">
    <source>
        <dbReference type="ARBA" id="ARBA00022989"/>
    </source>
</evidence>
<feature type="transmembrane region" description="Helical" evidence="6">
    <location>
        <begin position="175"/>
        <end position="198"/>
    </location>
</feature>